<keyword evidence="2" id="KW-1185">Reference proteome</keyword>
<dbReference type="EMBL" id="SMMG02000002">
    <property type="protein sequence ID" value="KAA3483336.1"/>
    <property type="molecule type" value="Genomic_DNA"/>
</dbReference>
<reference evidence="2" key="1">
    <citation type="journal article" date="2019" name="Plant Biotechnol. J.">
        <title>Genome sequencing of the Australian wild diploid species Gossypium australe highlights disease resistance and delayed gland morphogenesis.</title>
        <authorList>
            <person name="Cai Y."/>
            <person name="Cai X."/>
            <person name="Wang Q."/>
            <person name="Wang P."/>
            <person name="Zhang Y."/>
            <person name="Cai C."/>
            <person name="Xu Y."/>
            <person name="Wang K."/>
            <person name="Zhou Z."/>
            <person name="Wang C."/>
            <person name="Geng S."/>
            <person name="Li B."/>
            <person name="Dong Q."/>
            <person name="Hou Y."/>
            <person name="Wang H."/>
            <person name="Ai P."/>
            <person name="Liu Z."/>
            <person name="Yi F."/>
            <person name="Sun M."/>
            <person name="An G."/>
            <person name="Cheng J."/>
            <person name="Zhang Y."/>
            <person name="Shi Q."/>
            <person name="Xie Y."/>
            <person name="Shi X."/>
            <person name="Chang Y."/>
            <person name="Huang F."/>
            <person name="Chen Y."/>
            <person name="Hong S."/>
            <person name="Mi L."/>
            <person name="Sun Q."/>
            <person name="Zhang L."/>
            <person name="Zhou B."/>
            <person name="Peng R."/>
            <person name="Zhang X."/>
            <person name="Liu F."/>
        </authorList>
    </citation>
    <scope>NUCLEOTIDE SEQUENCE [LARGE SCALE GENOMIC DNA]</scope>
    <source>
        <strain evidence="2">cv. PA1801</strain>
    </source>
</reference>
<evidence type="ECO:0000313" key="2">
    <source>
        <dbReference type="Proteomes" id="UP000325315"/>
    </source>
</evidence>
<sequence>MELIKDYDLKTDYCSRKETVVADVLSRKSVEALASLRARARLANNGLFLAELTVRPIFLPPIFDSLSKDVRCGELKKDGDLHFMRRLCVPKGGDLRCIAIKKLILVAWNEKELSKFVMRCLFYHRVKVEHQVHSRMLYPLEILE</sequence>
<dbReference type="Proteomes" id="UP000325315">
    <property type="component" value="Unassembled WGS sequence"/>
</dbReference>
<evidence type="ECO:0000313" key="1">
    <source>
        <dbReference type="EMBL" id="KAA3483336.1"/>
    </source>
</evidence>
<organism evidence="1 2">
    <name type="scientific">Gossypium australe</name>
    <dbReference type="NCBI Taxonomy" id="47621"/>
    <lineage>
        <taxon>Eukaryota</taxon>
        <taxon>Viridiplantae</taxon>
        <taxon>Streptophyta</taxon>
        <taxon>Embryophyta</taxon>
        <taxon>Tracheophyta</taxon>
        <taxon>Spermatophyta</taxon>
        <taxon>Magnoliopsida</taxon>
        <taxon>eudicotyledons</taxon>
        <taxon>Gunneridae</taxon>
        <taxon>Pentapetalae</taxon>
        <taxon>rosids</taxon>
        <taxon>malvids</taxon>
        <taxon>Malvales</taxon>
        <taxon>Malvaceae</taxon>
        <taxon>Malvoideae</taxon>
        <taxon>Gossypium</taxon>
    </lineage>
</organism>
<protein>
    <submittedName>
        <fullName evidence="1">Integrase</fullName>
    </submittedName>
</protein>
<proteinExistence type="predicted"/>
<comment type="caution">
    <text evidence="1">The sequence shown here is derived from an EMBL/GenBank/DDBJ whole genome shotgun (WGS) entry which is preliminary data.</text>
</comment>
<accession>A0A5B6WQ02</accession>
<dbReference type="AlphaFoldDB" id="A0A5B6WQ02"/>
<name>A0A5B6WQ02_9ROSI</name>
<gene>
    <name evidence="1" type="ORF">EPI10_005517</name>
</gene>